<sequence>MGYETLANMMEYNKEMEELGREEAMNPTECPLCGGALDENSKGDKLPDRCNNLVRRDLEIICTVRIVISLI</sequence>
<protein>
    <submittedName>
        <fullName evidence="1">Uncharacterized protein</fullName>
    </submittedName>
</protein>
<evidence type="ECO:0000313" key="1">
    <source>
        <dbReference type="EMBL" id="QJA79718.1"/>
    </source>
</evidence>
<reference evidence="1" key="1">
    <citation type="submission" date="2020-03" db="EMBL/GenBank/DDBJ databases">
        <title>The deep terrestrial virosphere.</title>
        <authorList>
            <person name="Holmfeldt K."/>
            <person name="Nilsson E."/>
            <person name="Simone D."/>
            <person name="Lopez-Fernandez M."/>
            <person name="Wu X."/>
            <person name="de Brujin I."/>
            <person name="Lundin D."/>
            <person name="Andersson A."/>
            <person name="Bertilsson S."/>
            <person name="Dopson M."/>
        </authorList>
    </citation>
    <scope>NUCLEOTIDE SEQUENCE</scope>
    <source>
        <strain evidence="1">MM415A00839</strain>
    </source>
</reference>
<dbReference type="EMBL" id="MT142392">
    <property type="protein sequence ID" value="QJA79718.1"/>
    <property type="molecule type" value="Genomic_DNA"/>
</dbReference>
<dbReference type="AlphaFoldDB" id="A0A6M3KDX6"/>
<accession>A0A6M3KDX6</accession>
<organism evidence="1">
    <name type="scientific">viral metagenome</name>
    <dbReference type="NCBI Taxonomy" id="1070528"/>
    <lineage>
        <taxon>unclassified sequences</taxon>
        <taxon>metagenomes</taxon>
        <taxon>organismal metagenomes</taxon>
    </lineage>
</organism>
<name>A0A6M3KDX6_9ZZZZ</name>
<proteinExistence type="predicted"/>
<gene>
    <name evidence="1" type="ORF">MM415A00839_0005</name>
</gene>